<dbReference type="Pfam" id="PF01381">
    <property type="entry name" value="HTH_3"/>
    <property type="match status" value="1"/>
</dbReference>
<dbReference type="Proteomes" id="UP000515708">
    <property type="component" value="Chromosome"/>
</dbReference>
<dbReference type="EMBL" id="CP043732">
    <property type="protein sequence ID" value="QMU98761.1"/>
    <property type="molecule type" value="Genomic_DNA"/>
</dbReference>
<dbReference type="PROSITE" id="PS50943">
    <property type="entry name" value="HTH_CROC1"/>
    <property type="match status" value="1"/>
</dbReference>
<accession>A0A7D8AFE6</accession>
<dbReference type="SUPFAM" id="SSF47413">
    <property type="entry name" value="lambda repressor-like DNA-binding domains"/>
    <property type="match status" value="1"/>
</dbReference>
<reference evidence="2 3" key="1">
    <citation type="journal article" date="2020" name="Front. Microbiol.">
        <title>Design of Bacterial Strain-Specific qPCR Assays Using NGS Data and Publicly Available Resources and Its Application to Track Biocontrol Strains.</title>
        <authorList>
            <person name="Hernandez I."/>
            <person name="Sant C."/>
            <person name="Martinez R."/>
            <person name="Fernandez C."/>
        </authorList>
    </citation>
    <scope>NUCLEOTIDE SEQUENCE [LARGE SCALE GENOMIC DNA]</scope>
    <source>
        <strain evidence="2 3">B24</strain>
    </source>
</reference>
<dbReference type="CDD" id="cd00093">
    <property type="entry name" value="HTH_XRE"/>
    <property type="match status" value="1"/>
</dbReference>
<evidence type="ECO:0000259" key="1">
    <source>
        <dbReference type="PROSITE" id="PS50943"/>
    </source>
</evidence>
<protein>
    <submittedName>
        <fullName evidence="2">Helix-turn-helix transcriptional regulator</fullName>
    </submittedName>
</protein>
<gene>
    <name evidence="2" type="ORF">FVO59_12845</name>
</gene>
<evidence type="ECO:0000313" key="2">
    <source>
        <dbReference type="EMBL" id="QMU98761.1"/>
    </source>
</evidence>
<dbReference type="Gene3D" id="1.10.260.40">
    <property type="entry name" value="lambda repressor-like DNA-binding domains"/>
    <property type="match status" value="1"/>
</dbReference>
<dbReference type="InterPro" id="IPR001387">
    <property type="entry name" value="Cro/C1-type_HTH"/>
</dbReference>
<dbReference type="SMART" id="SM00530">
    <property type="entry name" value="HTH_XRE"/>
    <property type="match status" value="1"/>
</dbReference>
<feature type="domain" description="HTH cro/C1-type" evidence="1">
    <location>
        <begin position="47"/>
        <end position="93"/>
    </location>
</feature>
<proteinExistence type="predicted"/>
<organism evidence="2 3">
    <name type="scientific">Microbacterium esteraromaticum</name>
    <dbReference type="NCBI Taxonomy" id="57043"/>
    <lineage>
        <taxon>Bacteria</taxon>
        <taxon>Bacillati</taxon>
        <taxon>Actinomycetota</taxon>
        <taxon>Actinomycetes</taxon>
        <taxon>Micrococcales</taxon>
        <taxon>Microbacteriaceae</taxon>
        <taxon>Microbacterium</taxon>
    </lineage>
</organism>
<dbReference type="AlphaFoldDB" id="A0A7D8AFE6"/>
<name>A0A7D8AFE6_9MICO</name>
<dbReference type="InterPro" id="IPR010982">
    <property type="entry name" value="Lambda_DNA-bd_dom_sf"/>
</dbReference>
<sequence>MSRIRLIACGVSCFPRMRIAIVTVMTMLNVENVTVAGRLKVSRFAVGLDQSQMAALLGVSRTTVSSWERGMTEPNVSQFIGWARITKQPVDQLIDGLPGCTPRDLNPEPTD</sequence>
<dbReference type="GO" id="GO:0003677">
    <property type="term" value="F:DNA binding"/>
    <property type="evidence" value="ECO:0007669"/>
    <property type="project" value="InterPro"/>
</dbReference>
<evidence type="ECO:0000313" key="3">
    <source>
        <dbReference type="Proteomes" id="UP000515708"/>
    </source>
</evidence>